<comment type="caution">
    <text evidence="5">The sequence shown here is derived from an EMBL/GenBank/DDBJ whole genome shotgun (WGS) entry which is preliminary data.</text>
</comment>
<dbReference type="CDD" id="cd07377">
    <property type="entry name" value="WHTH_GntR"/>
    <property type="match status" value="1"/>
</dbReference>
<reference evidence="5" key="1">
    <citation type="journal article" date="2014" name="Int. J. Syst. Evol. Microbiol.">
        <title>Complete genome sequence of Corynebacterium casei LMG S-19264T (=DSM 44701T), isolated from a smear-ripened cheese.</title>
        <authorList>
            <consortium name="US DOE Joint Genome Institute (JGI-PGF)"/>
            <person name="Walter F."/>
            <person name="Albersmeier A."/>
            <person name="Kalinowski J."/>
            <person name="Ruckert C."/>
        </authorList>
    </citation>
    <scope>NUCLEOTIDE SEQUENCE</scope>
    <source>
        <strain evidence="5">VKM Ac-1401</strain>
    </source>
</reference>
<dbReference type="SMART" id="SM00345">
    <property type="entry name" value="HTH_GNTR"/>
    <property type="match status" value="1"/>
</dbReference>
<dbReference type="Pfam" id="PF00392">
    <property type="entry name" value="GntR"/>
    <property type="match status" value="1"/>
</dbReference>
<feature type="domain" description="HTH gntR-type" evidence="4">
    <location>
        <begin position="9"/>
        <end position="76"/>
    </location>
</feature>
<evidence type="ECO:0000256" key="2">
    <source>
        <dbReference type="ARBA" id="ARBA00023125"/>
    </source>
</evidence>
<dbReference type="PROSITE" id="PS50949">
    <property type="entry name" value="HTH_GNTR"/>
    <property type="match status" value="1"/>
</dbReference>
<proteinExistence type="predicted"/>
<dbReference type="InterPro" id="IPR000524">
    <property type="entry name" value="Tscrpt_reg_HTH_GntR"/>
</dbReference>
<protein>
    <recommendedName>
        <fullName evidence="4">HTH gntR-type domain-containing protein</fullName>
    </recommendedName>
</protein>
<dbReference type="InterPro" id="IPR036388">
    <property type="entry name" value="WH-like_DNA-bd_sf"/>
</dbReference>
<keyword evidence="3" id="KW-0804">Transcription</keyword>
<dbReference type="PANTHER" id="PTHR43537">
    <property type="entry name" value="TRANSCRIPTIONAL REGULATOR, GNTR FAMILY"/>
    <property type="match status" value="1"/>
</dbReference>
<sequence length="223" mass="23221">MIDTISPRRLIRDEVFERLLDAIVGGDLLPGEQLVDSEIEQWIGVSRTPVREALNQLAAMGLVEILPQKQTRVTPVDPARISALADMLATLAGAAVQDATPLLTDADREALRSTAKSLAAVADPAALLRGQLADDSTLALFLRRLDNRAIARLVARHTPEVLRAINVGHAPDAPARALPQLTAMIGAALDGDAAAAARSASAFWSDGIGGAAAAAQAPAGGEH</sequence>
<dbReference type="Gene3D" id="1.10.10.10">
    <property type="entry name" value="Winged helix-like DNA-binding domain superfamily/Winged helix DNA-binding domain"/>
    <property type="match status" value="1"/>
</dbReference>
<reference evidence="5" key="2">
    <citation type="submission" date="2023-01" db="EMBL/GenBank/DDBJ databases">
        <authorList>
            <person name="Sun Q."/>
            <person name="Evtushenko L."/>
        </authorList>
    </citation>
    <scope>NUCLEOTIDE SEQUENCE</scope>
    <source>
        <strain evidence="5">VKM Ac-1401</strain>
    </source>
</reference>
<evidence type="ECO:0000259" key="4">
    <source>
        <dbReference type="PROSITE" id="PS50949"/>
    </source>
</evidence>
<keyword evidence="2" id="KW-0238">DNA-binding</keyword>
<gene>
    <name evidence="5" type="ORF">GCM10017584_18900</name>
</gene>
<organism evidence="5 6">
    <name type="scientific">Leifsonia poae</name>
    <dbReference type="NCBI Taxonomy" id="110933"/>
    <lineage>
        <taxon>Bacteria</taxon>
        <taxon>Bacillati</taxon>
        <taxon>Actinomycetota</taxon>
        <taxon>Actinomycetes</taxon>
        <taxon>Micrococcales</taxon>
        <taxon>Microbacteriaceae</taxon>
        <taxon>Leifsonia</taxon>
    </lineage>
</organism>
<keyword evidence="1" id="KW-0805">Transcription regulation</keyword>
<evidence type="ECO:0000313" key="6">
    <source>
        <dbReference type="Proteomes" id="UP001142372"/>
    </source>
</evidence>
<accession>A0A9W6HA09</accession>
<dbReference type="GO" id="GO:0003700">
    <property type="term" value="F:DNA-binding transcription factor activity"/>
    <property type="evidence" value="ECO:0007669"/>
    <property type="project" value="InterPro"/>
</dbReference>
<dbReference type="InterPro" id="IPR036390">
    <property type="entry name" value="WH_DNA-bd_sf"/>
</dbReference>
<dbReference type="PANTHER" id="PTHR43537:SF24">
    <property type="entry name" value="GLUCONATE OPERON TRANSCRIPTIONAL REPRESSOR"/>
    <property type="match status" value="1"/>
</dbReference>
<evidence type="ECO:0000313" key="5">
    <source>
        <dbReference type="EMBL" id="GLJ76316.1"/>
    </source>
</evidence>
<evidence type="ECO:0000256" key="1">
    <source>
        <dbReference type="ARBA" id="ARBA00023015"/>
    </source>
</evidence>
<evidence type="ECO:0000256" key="3">
    <source>
        <dbReference type="ARBA" id="ARBA00023163"/>
    </source>
</evidence>
<dbReference type="Proteomes" id="UP001142372">
    <property type="component" value="Unassembled WGS sequence"/>
</dbReference>
<dbReference type="EMBL" id="BSEN01000006">
    <property type="protein sequence ID" value="GLJ76316.1"/>
    <property type="molecule type" value="Genomic_DNA"/>
</dbReference>
<dbReference type="GO" id="GO:0003677">
    <property type="term" value="F:DNA binding"/>
    <property type="evidence" value="ECO:0007669"/>
    <property type="project" value="UniProtKB-KW"/>
</dbReference>
<keyword evidence="6" id="KW-1185">Reference proteome</keyword>
<dbReference type="AlphaFoldDB" id="A0A9W6HA09"/>
<name>A0A9W6HA09_9MICO</name>
<dbReference type="SUPFAM" id="SSF46785">
    <property type="entry name" value="Winged helix' DNA-binding domain"/>
    <property type="match status" value="1"/>
</dbReference>